<gene>
    <name evidence="1" type="ORF">NAPIS_ORF01760</name>
</gene>
<dbReference type="Proteomes" id="UP000053780">
    <property type="component" value="Unassembled WGS sequence"/>
</dbReference>
<name>T0MI65_9MICR</name>
<dbReference type="HOGENOM" id="CLU_2400233_0_0_1"/>
<sequence length="93" mass="10749">MKLILPKKFVTFDKDINIILKKLWYENGNNLSIQYAGTPAIKSDIILTGRITFIGLLNDLINSIKRYFINRYSDGKKQSVYNILTGANFQLNY</sequence>
<dbReference type="GO" id="GO:0043812">
    <property type="term" value="F:phosphatidylinositol-4-phosphate phosphatase activity"/>
    <property type="evidence" value="ECO:0007669"/>
    <property type="project" value="TreeGrafter"/>
</dbReference>
<accession>T0MI65</accession>
<dbReference type="GO" id="GO:0005783">
    <property type="term" value="C:endoplasmic reticulum"/>
    <property type="evidence" value="ECO:0007669"/>
    <property type="project" value="TreeGrafter"/>
</dbReference>
<dbReference type="AlphaFoldDB" id="T0MI65"/>
<evidence type="ECO:0000313" key="2">
    <source>
        <dbReference type="Proteomes" id="UP000053780"/>
    </source>
</evidence>
<dbReference type="PANTHER" id="PTHR45662">
    <property type="entry name" value="PHOSPHATIDYLINOSITIDE PHOSPHATASE SAC1"/>
    <property type="match status" value="1"/>
</dbReference>
<dbReference type="GO" id="GO:0046856">
    <property type="term" value="P:phosphatidylinositol dephosphorylation"/>
    <property type="evidence" value="ECO:0007669"/>
    <property type="project" value="TreeGrafter"/>
</dbReference>
<dbReference type="VEuPathDB" id="MicrosporidiaDB:NAPIS_ORF01760"/>
<reference evidence="1 2" key="1">
    <citation type="journal article" date="2013" name="BMC Genomics">
        <title>Genome sequencing and comparative genomics of honey bee microsporidia, Nosema apis reveal novel insights into host-parasite interactions.</title>
        <authorList>
            <person name="Chen Yp."/>
            <person name="Pettis J.S."/>
            <person name="Zhao Y."/>
            <person name="Liu X."/>
            <person name="Tallon L.J."/>
            <person name="Sadzewicz L.D."/>
            <person name="Li R."/>
            <person name="Zheng H."/>
            <person name="Huang S."/>
            <person name="Zhang X."/>
            <person name="Hamilton M.C."/>
            <person name="Pernal S.F."/>
            <person name="Melathopoulos A.P."/>
            <person name="Yan X."/>
            <person name="Evans J.D."/>
        </authorList>
    </citation>
    <scope>NUCLEOTIDE SEQUENCE [LARGE SCALE GENOMIC DNA]</scope>
    <source>
        <strain evidence="1 2">BRL 01</strain>
    </source>
</reference>
<proteinExistence type="predicted"/>
<dbReference type="EMBL" id="KE647257">
    <property type="protein sequence ID" value="EQB60670.1"/>
    <property type="molecule type" value="Genomic_DNA"/>
</dbReference>
<protein>
    <submittedName>
        <fullName evidence="1">Sac domain protein 7</fullName>
    </submittedName>
</protein>
<keyword evidence="2" id="KW-1185">Reference proteome</keyword>
<organism evidence="1 2">
    <name type="scientific">Vairimorpha apis BRL 01</name>
    <dbReference type="NCBI Taxonomy" id="1037528"/>
    <lineage>
        <taxon>Eukaryota</taxon>
        <taxon>Fungi</taxon>
        <taxon>Fungi incertae sedis</taxon>
        <taxon>Microsporidia</taxon>
        <taxon>Nosematidae</taxon>
        <taxon>Vairimorpha</taxon>
    </lineage>
</organism>
<dbReference type="OrthoDB" id="405996at2759"/>
<evidence type="ECO:0000313" key="1">
    <source>
        <dbReference type="EMBL" id="EQB60670.1"/>
    </source>
</evidence>
<dbReference type="PANTHER" id="PTHR45662:SF2">
    <property type="entry name" value="PHOSPHATIDYLINOSITOL-3-PHOSPHATASE SAC1"/>
    <property type="match status" value="1"/>
</dbReference>